<reference evidence="4 5" key="1">
    <citation type="submission" date="2020-08" db="EMBL/GenBank/DDBJ databases">
        <title>Genomic Encyclopedia of Type Strains, Phase III (KMG-III): the genomes of soil and plant-associated and newly described type strains.</title>
        <authorList>
            <person name="Whitman W."/>
        </authorList>
    </citation>
    <scope>NUCLEOTIDE SEQUENCE [LARGE SCALE GENOMIC DNA]</scope>
    <source>
        <strain evidence="4 5">CECT 8075</strain>
    </source>
</reference>
<dbReference type="AlphaFoldDB" id="A0A7W5E1T1"/>
<evidence type="ECO:0000259" key="3">
    <source>
        <dbReference type="Pfam" id="PF22725"/>
    </source>
</evidence>
<feature type="domain" description="GFO/IDH/MocA-like oxidoreductase" evidence="3">
    <location>
        <begin position="220"/>
        <end position="353"/>
    </location>
</feature>
<protein>
    <submittedName>
        <fullName evidence="4">Putative dehydrogenase</fullName>
    </submittedName>
</protein>
<dbReference type="Pfam" id="PF01408">
    <property type="entry name" value="GFO_IDH_MocA"/>
    <property type="match status" value="1"/>
</dbReference>
<organism evidence="4 5">
    <name type="scientific">Aporhodopirellula rubra</name>
    <dbReference type="NCBI Taxonomy" id="980271"/>
    <lineage>
        <taxon>Bacteria</taxon>
        <taxon>Pseudomonadati</taxon>
        <taxon>Planctomycetota</taxon>
        <taxon>Planctomycetia</taxon>
        <taxon>Pirellulales</taxon>
        <taxon>Pirellulaceae</taxon>
        <taxon>Aporhodopirellula</taxon>
    </lineage>
</organism>
<dbReference type="Proteomes" id="UP000536179">
    <property type="component" value="Unassembled WGS sequence"/>
</dbReference>
<name>A0A7W5E1T1_9BACT</name>
<keyword evidence="5" id="KW-1185">Reference proteome</keyword>
<dbReference type="PANTHER" id="PTHR43818:SF5">
    <property type="entry name" value="OXIDOREDUCTASE FAMILY PROTEIN"/>
    <property type="match status" value="1"/>
</dbReference>
<dbReference type="InterPro" id="IPR000683">
    <property type="entry name" value="Gfo/Idh/MocA-like_OxRdtase_N"/>
</dbReference>
<sequence length="465" mass="50803">METRIPMTLDPKIPSNQSPRRDSNKSNNRRSFLQTGLATSAVAASSLTSANRLSATETNAVHTSSSTESPSREPIRMALVGCGGRGTGALNDSMTINENVKLVALADLKKEKCERTRKAMSGRHGDKVDVADDKMHEGLDAYKRVLEDPNVDLVLLTTSPGFRPYHISEAVDSGKHVFAEKPTCVDPAGYRICLEAHERAAANGTAIVTGTQYRRQNNYIQAIEQIRSGAIGDIVSATSRYCSNSIWFKNRQPGASELDYQLDNWMHFIWLSGDQITEQAVHNIDAMNWVMGSAPETAYGSGGRFTRPEGSEMWDSMSIDYQYPGDRILSFMCRQIPGTQGDNGSVIYGSEANMHIAAMSGGSKIVDRQGKEVWSAKGSIADAYRQEHKDLIDSIVAGKPIVELKQTAESSLTAVMGRLAAYTGKKVEWDFLTEKSTLDLFPKNLSADDFPPSSGHAIPGKTKLV</sequence>
<comment type="caution">
    <text evidence="4">The sequence shown here is derived from an EMBL/GenBank/DDBJ whole genome shotgun (WGS) entry which is preliminary data.</text>
</comment>
<dbReference type="InterPro" id="IPR036291">
    <property type="entry name" value="NAD(P)-bd_dom_sf"/>
</dbReference>
<evidence type="ECO:0000313" key="4">
    <source>
        <dbReference type="EMBL" id="MBB3208531.1"/>
    </source>
</evidence>
<dbReference type="SUPFAM" id="SSF55347">
    <property type="entry name" value="Glyceraldehyde-3-phosphate dehydrogenase-like, C-terminal domain"/>
    <property type="match status" value="1"/>
</dbReference>
<evidence type="ECO:0000313" key="5">
    <source>
        <dbReference type="Proteomes" id="UP000536179"/>
    </source>
</evidence>
<gene>
    <name evidence="4" type="ORF">FHS27_004360</name>
</gene>
<dbReference type="InterPro" id="IPR050463">
    <property type="entry name" value="Gfo/Idh/MocA_oxidrdct_glycsds"/>
</dbReference>
<proteinExistence type="predicted"/>
<dbReference type="InterPro" id="IPR055170">
    <property type="entry name" value="GFO_IDH_MocA-like_dom"/>
</dbReference>
<feature type="region of interest" description="Disordered" evidence="1">
    <location>
        <begin position="1"/>
        <end position="28"/>
    </location>
</feature>
<feature type="region of interest" description="Disordered" evidence="1">
    <location>
        <begin position="53"/>
        <end position="72"/>
    </location>
</feature>
<feature type="compositionally biased region" description="Polar residues" evidence="1">
    <location>
        <begin position="53"/>
        <end position="62"/>
    </location>
</feature>
<dbReference type="Pfam" id="PF22725">
    <property type="entry name" value="GFO_IDH_MocA_C3"/>
    <property type="match status" value="1"/>
</dbReference>
<dbReference type="PROSITE" id="PS51318">
    <property type="entry name" value="TAT"/>
    <property type="match status" value="1"/>
</dbReference>
<dbReference type="EMBL" id="JACHXU010000016">
    <property type="protein sequence ID" value="MBB3208531.1"/>
    <property type="molecule type" value="Genomic_DNA"/>
</dbReference>
<dbReference type="SUPFAM" id="SSF51735">
    <property type="entry name" value="NAD(P)-binding Rossmann-fold domains"/>
    <property type="match status" value="1"/>
</dbReference>
<dbReference type="Gene3D" id="3.40.50.720">
    <property type="entry name" value="NAD(P)-binding Rossmann-like Domain"/>
    <property type="match status" value="1"/>
</dbReference>
<feature type="domain" description="Gfo/Idh/MocA-like oxidoreductase N-terminal" evidence="2">
    <location>
        <begin position="75"/>
        <end position="198"/>
    </location>
</feature>
<evidence type="ECO:0000259" key="2">
    <source>
        <dbReference type="Pfam" id="PF01408"/>
    </source>
</evidence>
<accession>A0A7W5E1T1</accession>
<dbReference type="InterPro" id="IPR006311">
    <property type="entry name" value="TAT_signal"/>
</dbReference>
<evidence type="ECO:0000256" key="1">
    <source>
        <dbReference type="SAM" id="MobiDB-lite"/>
    </source>
</evidence>
<dbReference type="GO" id="GO:0000166">
    <property type="term" value="F:nucleotide binding"/>
    <property type="evidence" value="ECO:0007669"/>
    <property type="project" value="InterPro"/>
</dbReference>
<dbReference type="Gene3D" id="3.30.360.10">
    <property type="entry name" value="Dihydrodipicolinate Reductase, domain 2"/>
    <property type="match status" value="1"/>
</dbReference>
<dbReference type="PANTHER" id="PTHR43818">
    <property type="entry name" value="BCDNA.GH03377"/>
    <property type="match status" value="1"/>
</dbReference>